<organism evidence="2 3">
    <name type="scientific">Octopus vulgaris</name>
    <name type="common">Common octopus</name>
    <dbReference type="NCBI Taxonomy" id="6645"/>
    <lineage>
        <taxon>Eukaryota</taxon>
        <taxon>Metazoa</taxon>
        <taxon>Spiralia</taxon>
        <taxon>Lophotrochozoa</taxon>
        <taxon>Mollusca</taxon>
        <taxon>Cephalopoda</taxon>
        <taxon>Coleoidea</taxon>
        <taxon>Octopodiformes</taxon>
        <taxon>Octopoda</taxon>
        <taxon>Incirrata</taxon>
        <taxon>Octopodidae</taxon>
        <taxon>Octopus</taxon>
    </lineage>
</organism>
<feature type="compositionally biased region" description="Polar residues" evidence="1">
    <location>
        <begin position="123"/>
        <end position="142"/>
    </location>
</feature>
<dbReference type="SUPFAM" id="SSF46785">
    <property type="entry name" value="Winged helix' DNA-binding domain"/>
    <property type="match status" value="1"/>
</dbReference>
<accession>A0AA36BNS4</accession>
<feature type="region of interest" description="Disordered" evidence="1">
    <location>
        <begin position="116"/>
        <end position="145"/>
    </location>
</feature>
<dbReference type="Proteomes" id="UP001162480">
    <property type="component" value="Chromosome 20"/>
</dbReference>
<name>A0AA36BNS4_OCTVU</name>
<dbReference type="InterPro" id="IPR036388">
    <property type="entry name" value="WH-like_DNA-bd_sf"/>
</dbReference>
<dbReference type="Gene3D" id="1.10.10.10">
    <property type="entry name" value="Winged helix-like DNA-binding domain superfamily/Winged helix DNA-binding domain"/>
    <property type="match status" value="1"/>
</dbReference>
<evidence type="ECO:0000256" key="1">
    <source>
        <dbReference type="SAM" id="MobiDB-lite"/>
    </source>
</evidence>
<gene>
    <name evidence="2" type="ORF">OCTVUL_1B023055</name>
</gene>
<dbReference type="InterPro" id="IPR036390">
    <property type="entry name" value="WH_DNA-bd_sf"/>
</dbReference>
<evidence type="ECO:0000313" key="2">
    <source>
        <dbReference type="EMBL" id="CAI9737142.1"/>
    </source>
</evidence>
<evidence type="ECO:0000313" key="3">
    <source>
        <dbReference type="Proteomes" id="UP001162480"/>
    </source>
</evidence>
<dbReference type="EMBL" id="OX597833">
    <property type="protein sequence ID" value="CAI9737142.1"/>
    <property type="molecule type" value="Genomic_DNA"/>
</dbReference>
<reference evidence="2" key="1">
    <citation type="submission" date="2023-08" db="EMBL/GenBank/DDBJ databases">
        <authorList>
            <person name="Alioto T."/>
            <person name="Alioto T."/>
            <person name="Gomez Garrido J."/>
        </authorList>
    </citation>
    <scope>NUCLEOTIDE SEQUENCE</scope>
</reference>
<feature type="region of interest" description="Disordered" evidence="1">
    <location>
        <begin position="1"/>
        <end position="22"/>
    </location>
</feature>
<protein>
    <submittedName>
        <fullName evidence="2">Probable WRKY transcription factor 1</fullName>
    </submittedName>
</protein>
<sequence>MGVDKANKAFSPSSPSKETENKSKIFKGSALVSALLDIGDQRFATRSVALDFARRLFRLGLVRSIFGACNFEDSVQLYTWHNGEDIERVSNTNRNCRGCSECFQCRSRARFNKGMTKNHPAYSRSTTSQNTDNQYSRKLQTPSDDRMNVNAQFVEDVRNKLLSIGGVSSSNSPTDSCGDPHTKAYSAYQRYTTFN</sequence>
<proteinExistence type="predicted"/>
<keyword evidence="3" id="KW-1185">Reference proteome</keyword>
<dbReference type="AlphaFoldDB" id="A0AA36BNS4"/>